<feature type="chain" id="PRO_5045383184" evidence="1">
    <location>
        <begin position="22"/>
        <end position="324"/>
    </location>
</feature>
<dbReference type="Proteomes" id="UP000240989">
    <property type="component" value="Unassembled WGS sequence"/>
</dbReference>
<keyword evidence="3" id="KW-1185">Reference proteome</keyword>
<gene>
    <name evidence="2" type="ORF">C0W27_21300</name>
</gene>
<organism evidence="2 3">
    <name type="scientific">Photobacterium angustum</name>
    <dbReference type="NCBI Taxonomy" id="661"/>
    <lineage>
        <taxon>Bacteria</taxon>
        <taxon>Pseudomonadati</taxon>
        <taxon>Pseudomonadota</taxon>
        <taxon>Gammaproteobacteria</taxon>
        <taxon>Vibrionales</taxon>
        <taxon>Vibrionaceae</taxon>
        <taxon>Photobacterium</taxon>
    </lineage>
</organism>
<dbReference type="RefSeq" id="WP_045151310.1">
    <property type="nucleotide sequence ID" value="NZ_JZSW01000001.1"/>
</dbReference>
<keyword evidence="1" id="KW-0732">Signal</keyword>
<reference evidence="2 3" key="1">
    <citation type="submission" date="2018-01" db="EMBL/GenBank/DDBJ databases">
        <title>Whole genome sequencing of Histamine producing bacteria.</title>
        <authorList>
            <person name="Butler K."/>
        </authorList>
    </citation>
    <scope>NUCLEOTIDE SEQUENCE [LARGE SCALE GENOMIC DNA]</scope>
    <source>
        <strain evidence="2 3">A6-1</strain>
    </source>
</reference>
<evidence type="ECO:0000313" key="2">
    <source>
        <dbReference type="EMBL" id="PSX03616.1"/>
    </source>
</evidence>
<dbReference type="PROSITE" id="PS51257">
    <property type="entry name" value="PROKAR_LIPOPROTEIN"/>
    <property type="match status" value="1"/>
</dbReference>
<proteinExistence type="predicted"/>
<feature type="signal peptide" evidence="1">
    <location>
        <begin position="1"/>
        <end position="21"/>
    </location>
</feature>
<comment type="caution">
    <text evidence="2">The sequence shown here is derived from an EMBL/GenBank/DDBJ whole genome shotgun (WGS) entry which is preliminary data.</text>
</comment>
<evidence type="ECO:0000256" key="1">
    <source>
        <dbReference type="SAM" id="SignalP"/>
    </source>
</evidence>
<accession>A0ABX5GYZ6</accession>
<name>A0ABX5GYZ6_PHOAN</name>
<sequence>MKLKKLSLLVIATCVSGSVLACDLTVSTSTTLQNLPSASGIVNHDDHILAVGDDSSQLFTLNDKFKVMSESQIAHYKTGKDGRIVKKVKPDFESMDVQHINGKPAYVILGSGSKKKVREKGFVIAQDKSFKIERDLAPLYEKLHQVGHFTQKQEINIEGLASSKDKVFIFNRGNSGPNMLFEVDRTAFENYMTGKQDNIDKIESYLVKLPAIDGIESGLSGATYDEATKTLYLTSSVEATGGAYQDGDILGSFVAELPLSQLANGKTIDLTKDAMPVEHDGKKVITKVESIAITSHEGNVTKGVLASDNDNGTSQFFDFKIKES</sequence>
<dbReference type="Pfam" id="PF22000">
    <property type="entry name" value="DUF6929"/>
    <property type="match status" value="1"/>
</dbReference>
<dbReference type="EMBL" id="PYOU01000028">
    <property type="protein sequence ID" value="PSX03616.1"/>
    <property type="molecule type" value="Genomic_DNA"/>
</dbReference>
<dbReference type="InterPro" id="IPR053851">
    <property type="entry name" value="DUF6929"/>
</dbReference>
<evidence type="ECO:0000313" key="3">
    <source>
        <dbReference type="Proteomes" id="UP000240989"/>
    </source>
</evidence>
<protein>
    <submittedName>
        <fullName evidence="2">Uncharacterized protein</fullName>
    </submittedName>
</protein>